<name>A0A8J4QAH6_9ROSI</name>
<accession>A0A8J4QAH6</accession>
<dbReference type="AlphaFoldDB" id="A0A8J4QAH6"/>
<proteinExistence type="predicted"/>
<sequence>MTGFMPNSSFSTFPFLPPSTTFIVTMANPPRLIMKEQFFLGVVEIAATIISLMFLIVALCKYWRNYSSSAGTTVAGSSFPSTGGDVVVQVQLPTPNMIESGLDLV</sequence>
<keyword evidence="3" id="KW-1185">Reference proteome</keyword>
<evidence type="ECO:0000313" key="2">
    <source>
        <dbReference type="EMBL" id="KAF3946383.1"/>
    </source>
</evidence>
<keyword evidence="1" id="KW-0472">Membrane</keyword>
<comment type="caution">
    <text evidence="2">The sequence shown here is derived from an EMBL/GenBank/DDBJ whole genome shotgun (WGS) entry which is preliminary data.</text>
</comment>
<dbReference type="EMBL" id="JRKL02009342">
    <property type="protein sequence ID" value="KAF3946383.1"/>
    <property type="molecule type" value="Genomic_DNA"/>
</dbReference>
<feature type="transmembrane region" description="Helical" evidence="1">
    <location>
        <begin position="38"/>
        <end position="60"/>
    </location>
</feature>
<evidence type="ECO:0000256" key="1">
    <source>
        <dbReference type="SAM" id="Phobius"/>
    </source>
</evidence>
<gene>
    <name evidence="2" type="ORF">CMV_027344</name>
</gene>
<dbReference type="Proteomes" id="UP000737018">
    <property type="component" value="Unassembled WGS sequence"/>
</dbReference>
<reference evidence="2" key="1">
    <citation type="submission" date="2020-03" db="EMBL/GenBank/DDBJ databases">
        <title>Castanea mollissima Vanexum genome sequencing.</title>
        <authorList>
            <person name="Staton M."/>
        </authorList>
    </citation>
    <scope>NUCLEOTIDE SEQUENCE</scope>
    <source>
        <tissue evidence="2">Leaf</tissue>
    </source>
</reference>
<keyword evidence="1" id="KW-0812">Transmembrane</keyword>
<evidence type="ECO:0000313" key="3">
    <source>
        <dbReference type="Proteomes" id="UP000737018"/>
    </source>
</evidence>
<keyword evidence="1" id="KW-1133">Transmembrane helix</keyword>
<protein>
    <submittedName>
        <fullName evidence="2">Uncharacterized protein</fullName>
    </submittedName>
</protein>
<organism evidence="2 3">
    <name type="scientific">Castanea mollissima</name>
    <name type="common">Chinese chestnut</name>
    <dbReference type="NCBI Taxonomy" id="60419"/>
    <lineage>
        <taxon>Eukaryota</taxon>
        <taxon>Viridiplantae</taxon>
        <taxon>Streptophyta</taxon>
        <taxon>Embryophyta</taxon>
        <taxon>Tracheophyta</taxon>
        <taxon>Spermatophyta</taxon>
        <taxon>Magnoliopsida</taxon>
        <taxon>eudicotyledons</taxon>
        <taxon>Gunneridae</taxon>
        <taxon>Pentapetalae</taxon>
        <taxon>rosids</taxon>
        <taxon>fabids</taxon>
        <taxon>Fagales</taxon>
        <taxon>Fagaceae</taxon>
        <taxon>Castanea</taxon>
    </lineage>
</organism>